<dbReference type="InterPro" id="IPR035965">
    <property type="entry name" value="PAS-like_dom_sf"/>
</dbReference>
<dbReference type="Gene3D" id="3.20.20.450">
    <property type="entry name" value="EAL domain"/>
    <property type="match status" value="1"/>
</dbReference>
<name>A0A7X0J9Q4_9SPHN</name>
<dbReference type="Gene3D" id="3.30.70.270">
    <property type="match status" value="1"/>
</dbReference>
<dbReference type="Proteomes" id="UP000522313">
    <property type="component" value="Unassembled WGS sequence"/>
</dbReference>
<feature type="domain" description="EAL" evidence="2">
    <location>
        <begin position="527"/>
        <end position="777"/>
    </location>
</feature>
<proteinExistence type="predicted"/>
<dbReference type="InterPro" id="IPR005330">
    <property type="entry name" value="MHYT_dom"/>
</dbReference>
<protein>
    <submittedName>
        <fullName evidence="5">Diguanylate cyclase (GGDEF)-like protein</fullName>
    </submittedName>
</protein>
<feature type="domain" description="GGDEF" evidence="3">
    <location>
        <begin position="384"/>
        <end position="518"/>
    </location>
</feature>
<dbReference type="SMART" id="SM00052">
    <property type="entry name" value="EAL"/>
    <property type="match status" value="1"/>
</dbReference>
<keyword evidence="1" id="KW-0812">Transmembrane</keyword>
<dbReference type="PROSITE" id="PS50887">
    <property type="entry name" value="GGDEF"/>
    <property type="match status" value="1"/>
</dbReference>
<dbReference type="InterPro" id="IPR000014">
    <property type="entry name" value="PAS"/>
</dbReference>
<dbReference type="PROSITE" id="PS50924">
    <property type="entry name" value="MHYT"/>
    <property type="match status" value="1"/>
</dbReference>
<dbReference type="GO" id="GO:0003824">
    <property type="term" value="F:catalytic activity"/>
    <property type="evidence" value="ECO:0007669"/>
    <property type="project" value="UniProtKB-ARBA"/>
</dbReference>
<dbReference type="Gene3D" id="3.30.450.20">
    <property type="entry name" value="PAS domain"/>
    <property type="match status" value="1"/>
</dbReference>
<dbReference type="FunFam" id="3.30.70.270:FF:000001">
    <property type="entry name" value="Diguanylate cyclase domain protein"/>
    <property type="match status" value="1"/>
</dbReference>
<dbReference type="RefSeq" id="WP_221434732.1">
    <property type="nucleotide sequence ID" value="NZ_JACHBT010000003.1"/>
</dbReference>
<keyword evidence="1" id="KW-0472">Membrane</keyword>
<dbReference type="EMBL" id="JACHBT010000003">
    <property type="protein sequence ID" value="MBB6503654.1"/>
    <property type="molecule type" value="Genomic_DNA"/>
</dbReference>
<dbReference type="InterPro" id="IPR000160">
    <property type="entry name" value="GGDEF_dom"/>
</dbReference>
<dbReference type="NCBIfam" id="TIGR00254">
    <property type="entry name" value="GGDEF"/>
    <property type="match status" value="1"/>
</dbReference>
<evidence type="ECO:0000313" key="5">
    <source>
        <dbReference type="EMBL" id="MBB6503654.1"/>
    </source>
</evidence>
<dbReference type="GO" id="GO:0016020">
    <property type="term" value="C:membrane"/>
    <property type="evidence" value="ECO:0007669"/>
    <property type="project" value="UniProtKB-UniRule"/>
</dbReference>
<evidence type="ECO:0000259" key="3">
    <source>
        <dbReference type="PROSITE" id="PS50887"/>
    </source>
</evidence>
<keyword evidence="1" id="KW-1133">Transmembrane helix</keyword>
<dbReference type="InterPro" id="IPR035919">
    <property type="entry name" value="EAL_sf"/>
</dbReference>
<dbReference type="CDD" id="cd01948">
    <property type="entry name" value="EAL"/>
    <property type="match status" value="1"/>
</dbReference>
<evidence type="ECO:0000256" key="1">
    <source>
        <dbReference type="PROSITE-ProRule" id="PRU00244"/>
    </source>
</evidence>
<evidence type="ECO:0000259" key="2">
    <source>
        <dbReference type="PROSITE" id="PS50883"/>
    </source>
</evidence>
<organism evidence="5 6">
    <name type="scientific">Sphingomonas endophytica</name>
    <dbReference type="NCBI Taxonomy" id="869719"/>
    <lineage>
        <taxon>Bacteria</taxon>
        <taxon>Pseudomonadati</taxon>
        <taxon>Pseudomonadota</taxon>
        <taxon>Alphaproteobacteria</taxon>
        <taxon>Sphingomonadales</taxon>
        <taxon>Sphingomonadaceae</taxon>
        <taxon>Sphingomonas</taxon>
    </lineage>
</organism>
<dbReference type="Pfam" id="PF13188">
    <property type="entry name" value="PAS_8"/>
    <property type="match status" value="1"/>
</dbReference>
<dbReference type="InterPro" id="IPR043128">
    <property type="entry name" value="Rev_trsase/Diguanyl_cyclase"/>
</dbReference>
<feature type="transmembrane region" description="Helical" evidence="1">
    <location>
        <begin position="106"/>
        <end position="123"/>
    </location>
</feature>
<feature type="transmembrane region" description="Helical" evidence="1">
    <location>
        <begin position="6"/>
        <end position="28"/>
    </location>
</feature>
<evidence type="ECO:0000259" key="4">
    <source>
        <dbReference type="PROSITE" id="PS50924"/>
    </source>
</evidence>
<dbReference type="CDD" id="cd00130">
    <property type="entry name" value="PAS"/>
    <property type="match status" value="1"/>
</dbReference>
<dbReference type="SMART" id="SM00267">
    <property type="entry name" value="GGDEF"/>
    <property type="match status" value="1"/>
</dbReference>
<feature type="transmembrane region" description="Helical" evidence="1">
    <location>
        <begin position="168"/>
        <end position="188"/>
    </location>
</feature>
<dbReference type="PROSITE" id="PS50883">
    <property type="entry name" value="EAL"/>
    <property type="match status" value="1"/>
</dbReference>
<dbReference type="InterPro" id="IPR001633">
    <property type="entry name" value="EAL_dom"/>
</dbReference>
<feature type="transmembrane region" description="Helical" evidence="1">
    <location>
        <begin position="76"/>
        <end position="94"/>
    </location>
</feature>
<reference evidence="5 6" key="2">
    <citation type="submission" date="2020-08" db="EMBL/GenBank/DDBJ databases">
        <authorList>
            <person name="Partida-Martinez L."/>
            <person name="Huntemann M."/>
            <person name="Clum A."/>
            <person name="Wang J."/>
            <person name="Palaniappan K."/>
            <person name="Ritter S."/>
            <person name="Chen I.-M."/>
            <person name="Stamatis D."/>
            <person name="Reddy T."/>
            <person name="O'Malley R."/>
            <person name="Daum C."/>
            <person name="Shapiro N."/>
            <person name="Ivanova N."/>
            <person name="Kyrpides N."/>
            <person name="Woyke T."/>
        </authorList>
    </citation>
    <scope>NUCLEOTIDE SEQUENCE [LARGE SCALE GENOMIC DNA]</scope>
    <source>
        <strain evidence="5 6">AS3.13</strain>
    </source>
</reference>
<reference evidence="5 6" key="1">
    <citation type="submission" date="2020-08" db="EMBL/GenBank/DDBJ databases">
        <title>The Agave Microbiome: Exploring the role of microbial communities in plant adaptations to desert environments.</title>
        <authorList>
            <person name="Partida-Martinez L.P."/>
        </authorList>
    </citation>
    <scope>NUCLEOTIDE SEQUENCE [LARGE SCALE GENOMIC DNA]</scope>
    <source>
        <strain evidence="5 6">AS3.13</strain>
    </source>
</reference>
<dbReference type="Pfam" id="PF00990">
    <property type="entry name" value="GGDEF"/>
    <property type="match status" value="1"/>
</dbReference>
<feature type="domain" description="MHYT" evidence="4">
    <location>
        <begin position="5"/>
        <end position="191"/>
    </location>
</feature>
<gene>
    <name evidence="5" type="ORF">F4693_000609</name>
</gene>
<sequence>MAHSHNLRLVALAAAVCAVGVYATFAIARHAARAVDALRFRWALVSIVSGGCTAWATHFIVLLAYQPGIEAAFDPLVTIASLACAIVGIGGGILVSMRSRRRVQQFIAGLVIGIGIAALHYIGQSAYLVRGSVAWEPVLVLLSLVVGVPVTGLGMMTLSHRRRSIRRAAPPLLLLSIAVLHFCGMAAMTVRPDATVRFPATAMSPATIAPWVAGVSIALLTLAIFGWRFDLAAKARLRLDQRRLRELADVALEGLLICTEDAITTVNQSIERLSGYAPGTLPGSSLSQLLPGVDFASMPEREEREAQLTSASGDTIPVRILRAQVALGHKVHTVIAVRDQRERLRTEARMRTLAFSDSLTGVANRGRFFDLLSIHTASRRERDQSFAVLMLDLDRFKPVNDTLGHAAGDAILQMVAERLQATLRDGDVLARLGGDEFAVLQIAADHLDSVATLAERIVQTIGGRPFTYQGQALHLGASVGFAWAPQDGNDPAELLRNADLALYAAKSDGRAIWRRYDPRFDEETQKRRRLEIGLRHAISHGELQLHYQPLVDAQTGAITSAEALVRWNHPERGLVPPVDFIGLAEETGLILPLGDWVLRTACAEAVSWPANIGVAVNLSPAQFRDPGLSKVVLSALHESGLQPSRLELEITEGVLLNDEAGTLATLAELQTAGVRISMDDFGTGYSSLSYLRKFPFDKIKIDQSFVRQIPDDPESAAIIRAIITMSACLGIKTTVEGVETSEQLAFSVAEGCDTIQGYHVSRPLTAAAFQDVLDLTQPSRSDILIDRSMCPMPA</sequence>
<dbReference type="InterPro" id="IPR052155">
    <property type="entry name" value="Biofilm_reg_signaling"/>
</dbReference>
<dbReference type="CDD" id="cd01949">
    <property type="entry name" value="GGDEF"/>
    <property type="match status" value="1"/>
</dbReference>
<dbReference type="Pfam" id="PF03707">
    <property type="entry name" value="MHYT"/>
    <property type="match status" value="2"/>
</dbReference>
<dbReference type="SUPFAM" id="SSF55073">
    <property type="entry name" value="Nucleotide cyclase"/>
    <property type="match status" value="1"/>
</dbReference>
<dbReference type="SUPFAM" id="SSF141868">
    <property type="entry name" value="EAL domain-like"/>
    <property type="match status" value="1"/>
</dbReference>
<feature type="transmembrane region" description="Helical" evidence="1">
    <location>
        <begin position="40"/>
        <end position="64"/>
    </location>
</feature>
<dbReference type="SMART" id="SM00091">
    <property type="entry name" value="PAS"/>
    <property type="match status" value="1"/>
</dbReference>
<comment type="caution">
    <text evidence="5">The sequence shown here is derived from an EMBL/GenBank/DDBJ whole genome shotgun (WGS) entry which is preliminary data.</text>
</comment>
<dbReference type="SUPFAM" id="SSF55785">
    <property type="entry name" value="PYP-like sensor domain (PAS domain)"/>
    <property type="match status" value="1"/>
</dbReference>
<dbReference type="InterPro" id="IPR029787">
    <property type="entry name" value="Nucleotide_cyclase"/>
</dbReference>
<accession>A0A7X0J9Q4</accession>
<evidence type="ECO:0000313" key="6">
    <source>
        <dbReference type="Proteomes" id="UP000522313"/>
    </source>
</evidence>
<dbReference type="Pfam" id="PF00563">
    <property type="entry name" value="EAL"/>
    <property type="match status" value="1"/>
</dbReference>
<dbReference type="PANTHER" id="PTHR44757">
    <property type="entry name" value="DIGUANYLATE CYCLASE DGCP"/>
    <property type="match status" value="1"/>
</dbReference>
<dbReference type="AlphaFoldDB" id="A0A7X0J9Q4"/>
<feature type="transmembrane region" description="Helical" evidence="1">
    <location>
        <begin position="208"/>
        <end position="229"/>
    </location>
</feature>
<dbReference type="PANTHER" id="PTHR44757:SF2">
    <property type="entry name" value="BIOFILM ARCHITECTURE MAINTENANCE PROTEIN MBAA"/>
    <property type="match status" value="1"/>
</dbReference>
<feature type="transmembrane region" description="Helical" evidence="1">
    <location>
        <begin position="135"/>
        <end position="156"/>
    </location>
</feature>